<organism evidence="1 2">
    <name type="scientific">Cladophialophora carrionii</name>
    <dbReference type="NCBI Taxonomy" id="86049"/>
    <lineage>
        <taxon>Eukaryota</taxon>
        <taxon>Fungi</taxon>
        <taxon>Dikarya</taxon>
        <taxon>Ascomycota</taxon>
        <taxon>Pezizomycotina</taxon>
        <taxon>Eurotiomycetes</taxon>
        <taxon>Chaetothyriomycetidae</taxon>
        <taxon>Chaetothyriales</taxon>
        <taxon>Herpotrichiellaceae</taxon>
        <taxon>Cladophialophora</taxon>
    </lineage>
</organism>
<evidence type="ECO:0000313" key="1">
    <source>
        <dbReference type="EMBL" id="OCT54516.1"/>
    </source>
</evidence>
<comment type="caution">
    <text evidence="1">The sequence shown here is derived from an EMBL/GenBank/DDBJ whole genome shotgun (WGS) entry which is preliminary data.</text>
</comment>
<accession>A0A1C1D1A7</accession>
<dbReference type="VEuPathDB" id="FungiDB:CLCR_00971"/>
<dbReference type="Proteomes" id="UP000094526">
    <property type="component" value="Unassembled WGS sequence"/>
</dbReference>
<keyword evidence="2" id="KW-1185">Reference proteome</keyword>
<dbReference type="AlphaFoldDB" id="A0A1C1D1A7"/>
<sequence>MVPLQGQNDSHSTETIASDTIDSAVGYLSLRQQARPWCTYLTLLLIDASSRVAPIVKRQAANPSMGAYRVILSLAHAQDCLRDLAKSKLSVTRRALVRLNEISDDVNVAYSLATSIPEGIDAGKDAVARSIDKSVSPGLLPMDDWMFDTSKIWHAAELADLLSSEAFPLDSGP</sequence>
<name>A0A1C1D1A7_9EURO</name>
<protein>
    <submittedName>
        <fullName evidence="1">Uncharacterized protein</fullName>
    </submittedName>
</protein>
<proteinExistence type="predicted"/>
<dbReference type="EMBL" id="LGRB01000004">
    <property type="protein sequence ID" value="OCT54516.1"/>
    <property type="molecule type" value="Genomic_DNA"/>
</dbReference>
<gene>
    <name evidence="1" type="ORF">CLCR_00971</name>
</gene>
<evidence type="ECO:0000313" key="2">
    <source>
        <dbReference type="Proteomes" id="UP000094526"/>
    </source>
</evidence>
<reference evidence="2" key="1">
    <citation type="submission" date="2015-07" db="EMBL/GenBank/DDBJ databases">
        <authorList>
            <person name="Teixeira M.M."/>
            <person name="Souza R.C."/>
            <person name="Almeida L.G."/>
            <person name="Vicente V.A."/>
            <person name="de Hoog S."/>
            <person name="Bocca A.L."/>
            <person name="de Almeida S.R."/>
            <person name="Vasconcelos A.T."/>
            <person name="Felipe M.S."/>
        </authorList>
    </citation>
    <scope>NUCLEOTIDE SEQUENCE [LARGE SCALE GENOMIC DNA]</scope>
    <source>
        <strain evidence="2">KSF</strain>
    </source>
</reference>